<organism evidence="1 2">
    <name type="scientific">Lactococcus hircilactis</name>
    <dbReference type="NCBI Taxonomy" id="1494462"/>
    <lineage>
        <taxon>Bacteria</taxon>
        <taxon>Bacillati</taxon>
        <taxon>Bacillota</taxon>
        <taxon>Bacilli</taxon>
        <taxon>Lactobacillales</taxon>
        <taxon>Streptococcaceae</taxon>
        <taxon>Lactococcus</taxon>
    </lineage>
</organism>
<accession>A0A7X2D1M2</accession>
<dbReference type="AlphaFoldDB" id="A0A7X2D1M2"/>
<protein>
    <recommendedName>
        <fullName evidence="3">Bacteriocin</fullName>
    </recommendedName>
</protein>
<gene>
    <name evidence="1" type="ORF">GHI93_12345</name>
</gene>
<dbReference type="RefSeq" id="WP_153497315.1">
    <property type="nucleotide sequence ID" value="NZ_CAXYUY010000015.1"/>
</dbReference>
<comment type="caution">
    <text evidence="1">The sequence shown here is derived from an EMBL/GenBank/DDBJ whole genome shotgun (WGS) entry which is preliminary data.</text>
</comment>
<dbReference type="EMBL" id="WITJ01000029">
    <property type="protein sequence ID" value="MQW40701.1"/>
    <property type="molecule type" value="Genomic_DNA"/>
</dbReference>
<name>A0A7X2D1M2_9LACT</name>
<keyword evidence="2" id="KW-1185">Reference proteome</keyword>
<dbReference type="Proteomes" id="UP000439550">
    <property type="component" value="Unassembled WGS sequence"/>
</dbReference>
<evidence type="ECO:0008006" key="3">
    <source>
        <dbReference type="Google" id="ProtNLM"/>
    </source>
</evidence>
<sequence length="52" mass="5316">MINEKMNALEFVELADEELEVINGGKSCSGGGLNASDAIGIAGIIITILLAP</sequence>
<evidence type="ECO:0000313" key="1">
    <source>
        <dbReference type="EMBL" id="MQW40701.1"/>
    </source>
</evidence>
<reference evidence="1 2" key="1">
    <citation type="submission" date="2019-10" db="EMBL/GenBank/DDBJ databases">
        <authorList>
            <person name="Dong K."/>
        </authorList>
    </citation>
    <scope>NUCLEOTIDE SEQUENCE [LARGE SCALE GENOMIC DNA]</scope>
    <source>
        <strain evidence="1 2">DSM 28960</strain>
    </source>
</reference>
<evidence type="ECO:0000313" key="2">
    <source>
        <dbReference type="Proteomes" id="UP000439550"/>
    </source>
</evidence>
<proteinExistence type="predicted"/>